<accession>A0ACB6R102</accession>
<organism evidence="1 2">
    <name type="scientific">Lindgomyces ingoldianus</name>
    <dbReference type="NCBI Taxonomy" id="673940"/>
    <lineage>
        <taxon>Eukaryota</taxon>
        <taxon>Fungi</taxon>
        <taxon>Dikarya</taxon>
        <taxon>Ascomycota</taxon>
        <taxon>Pezizomycotina</taxon>
        <taxon>Dothideomycetes</taxon>
        <taxon>Pleosporomycetidae</taxon>
        <taxon>Pleosporales</taxon>
        <taxon>Lindgomycetaceae</taxon>
        <taxon>Lindgomyces</taxon>
    </lineage>
</organism>
<sequence>MPRHKILSDLPGKAQSFFGEELSYNLQRPYPFHKRFKRCVAVGIVLFLAVFTVFNLATTGFDMQPEYTTNPNGTESHRRWFNNKFFTWNDDTLDPKCEHLDIPVGYDFMTTNLGLRYTVTGVSFHSDPSNSKANSAHRSSLSYHNNTLTDCEVSMIDIDLRKSDDTTNCNSCWWSWMDSSADATVQCKIANEEGLFVLSFKTHYKNLATLYNEVTLDNSIPSSPYSYLIVDDPTTHASIWWGARLLNNYFLGIQYMMATASPSTQPWKRAGMTLTPVKGKSIENSELFTLRYFTLSSTGSAVNAVYSNPSGLYNNETLNESRPLTEALFFAKVFRSLLLVDLGNSHTENVLLDPKLLQYVLNPPDNFNRQTGGPLRNTSLLDWWKYQGIAPPGEPAEQKFSVPMAESYTKFKNLTGPLSTQRASIYAQYICSVAQWKSKSTVTLVVLVANFALFQTAWMIFKWLADQLVKRSDPNAMYCEGCLKLSRGLVTLGPEEADLSVHKRHKRESTWSISSTQGLLEDHTNGVDSSNG</sequence>
<protein>
    <submittedName>
        <fullName evidence="1">Uncharacterized protein</fullName>
    </submittedName>
</protein>
<comment type="caution">
    <text evidence="1">The sequence shown here is derived from an EMBL/GenBank/DDBJ whole genome shotgun (WGS) entry which is preliminary data.</text>
</comment>
<dbReference type="Proteomes" id="UP000799755">
    <property type="component" value="Unassembled WGS sequence"/>
</dbReference>
<evidence type="ECO:0000313" key="2">
    <source>
        <dbReference type="Proteomes" id="UP000799755"/>
    </source>
</evidence>
<keyword evidence="2" id="KW-1185">Reference proteome</keyword>
<dbReference type="EMBL" id="MU003502">
    <property type="protein sequence ID" value="KAF2472465.1"/>
    <property type="molecule type" value="Genomic_DNA"/>
</dbReference>
<proteinExistence type="predicted"/>
<evidence type="ECO:0000313" key="1">
    <source>
        <dbReference type="EMBL" id="KAF2472465.1"/>
    </source>
</evidence>
<name>A0ACB6R102_9PLEO</name>
<gene>
    <name evidence="1" type="ORF">BDR25DRAFT_14566</name>
</gene>
<reference evidence="1" key="1">
    <citation type="journal article" date="2020" name="Stud. Mycol.">
        <title>101 Dothideomycetes genomes: a test case for predicting lifestyles and emergence of pathogens.</title>
        <authorList>
            <person name="Haridas S."/>
            <person name="Albert R."/>
            <person name="Binder M."/>
            <person name="Bloem J."/>
            <person name="Labutti K."/>
            <person name="Salamov A."/>
            <person name="Andreopoulos B."/>
            <person name="Baker S."/>
            <person name="Barry K."/>
            <person name="Bills G."/>
            <person name="Bluhm B."/>
            <person name="Cannon C."/>
            <person name="Castanera R."/>
            <person name="Culley D."/>
            <person name="Daum C."/>
            <person name="Ezra D."/>
            <person name="Gonzalez J."/>
            <person name="Henrissat B."/>
            <person name="Kuo A."/>
            <person name="Liang C."/>
            <person name="Lipzen A."/>
            <person name="Lutzoni F."/>
            <person name="Magnuson J."/>
            <person name="Mondo S."/>
            <person name="Nolan M."/>
            <person name="Ohm R."/>
            <person name="Pangilinan J."/>
            <person name="Park H.-J."/>
            <person name="Ramirez L."/>
            <person name="Alfaro M."/>
            <person name="Sun H."/>
            <person name="Tritt A."/>
            <person name="Yoshinaga Y."/>
            <person name="Zwiers L.-H."/>
            <person name="Turgeon B."/>
            <person name="Goodwin S."/>
            <person name="Spatafora J."/>
            <person name="Crous P."/>
            <person name="Grigoriev I."/>
        </authorList>
    </citation>
    <scope>NUCLEOTIDE SEQUENCE</scope>
    <source>
        <strain evidence="1">ATCC 200398</strain>
    </source>
</reference>